<evidence type="ECO:0000256" key="1">
    <source>
        <dbReference type="SAM" id="Phobius"/>
    </source>
</evidence>
<feature type="transmembrane region" description="Helical" evidence="1">
    <location>
        <begin position="126"/>
        <end position="149"/>
    </location>
</feature>
<sequence>MGIAEIAGAQLAWWQLGFRARRAVLRAARREGAPVPPWVWDAARGWAWQVLAAPWWWRSAKAAAGSALALPALALLFQGTLGQPDWVSAGAATVAVPPLVAGWVWHNTRRARIIAGHARDLPRRRAGWRLAVALLGTALAATALAHAVARDRAARYDCPASTVDPAVHRWWVGVGGRVAVGCPVGDTRVAANGQRYTVFGDGDVLFEVPATGVARLGPAVAAAWLGAGGRYGPLGYPVDVMRGDGPVTYVDFEGGHIAGRADGPARVVLGSPYTPSHAAGGPCVRHARPCVTVAERAGGVIRLAWTAGPADAFNVSWWRVGDPHTHRREVAGLAFSLPVPVPGGRFGFAVQACDKHFLRPSTCTEYSDNVIVDG</sequence>
<dbReference type="RefSeq" id="WP_281898743.1">
    <property type="nucleotide sequence ID" value="NZ_BSDI01000021.1"/>
</dbReference>
<dbReference type="Proteomes" id="UP001144280">
    <property type="component" value="Unassembled WGS sequence"/>
</dbReference>
<reference evidence="2" key="1">
    <citation type="submission" date="2022-12" db="EMBL/GenBank/DDBJ databases">
        <title>New Phytohabitans aurantiacus sp. RD004123 nov., an actinomycete isolated from soil.</title>
        <authorList>
            <person name="Triningsih D.W."/>
            <person name="Harunari E."/>
            <person name="Igarashi Y."/>
        </authorList>
    </citation>
    <scope>NUCLEOTIDE SEQUENCE</scope>
    <source>
        <strain evidence="2">RD004123</strain>
    </source>
</reference>
<organism evidence="2 3">
    <name type="scientific">Phytohabitans aurantiacus</name>
    <dbReference type="NCBI Taxonomy" id="3016789"/>
    <lineage>
        <taxon>Bacteria</taxon>
        <taxon>Bacillati</taxon>
        <taxon>Actinomycetota</taxon>
        <taxon>Actinomycetes</taxon>
        <taxon>Micromonosporales</taxon>
        <taxon>Micromonosporaceae</taxon>
    </lineage>
</organism>
<evidence type="ECO:0000313" key="3">
    <source>
        <dbReference type="Proteomes" id="UP001144280"/>
    </source>
</evidence>
<keyword evidence="1" id="KW-0812">Transmembrane</keyword>
<feature type="transmembrane region" description="Helical" evidence="1">
    <location>
        <begin position="62"/>
        <end position="80"/>
    </location>
</feature>
<protein>
    <submittedName>
        <fullName evidence="2">Uncharacterized protein</fullName>
    </submittedName>
</protein>
<gene>
    <name evidence="2" type="ORF">Pa4123_45060</name>
</gene>
<comment type="caution">
    <text evidence="2">The sequence shown here is derived from an EMBL/GenBank/DDBJ whole genome shotgun (WGS) entry which is preliminary data.</text>
</comment>
<proteinExistence type="predicted"/>
<name>A0ABQ5R032_9ACTN</name>
<accession>A0ABQ5R032</accession>
<keyword evidence="1" id="KW-0472">Membrane</keyword>
<evidence type="ECO:0000313" key="2">
    <source>
        <dbReference type="EMBL" id="GLH99231.1"/>
    </source>
</evidence>
<keyword evidence="1" id="KW-1133">Transmembrane helix</keyword>
<dbReference type="EMBL" id="BSDI01000021">
    <property type="protein sequence ID" value="GLH99231.1"/>
    <property type="molecule type" value="Genomic_DNA"/>
</dbReference>
<feature type="transmembrane region" description="Helical" evidence="1">
    <location>
        <begin position="86"/>
        <end position="105"/>
    </location>
</feature>
<keyword evidence="3" id="KW-1185">Reference proteome</keyword>